<evidence type="ECO:0000256" key="5">
    <source>
        <dbReference type="ARBA" id="ARBA00022989"/>
    </source>
</evidence>
<name>A0A7H0VJX8_9FLAO</name>
<gene>
    <name evidence="9" type="ORF">H4K34_07305</name>
</gene>
<evidence type="ECO:0000256" key="4">
    <source>
        <dbReference type="ARBA" id="ARBA00022692"/>
    </source>
</evidence>
<keyword evidence="3" id="KW-1003">Cell membrane</keyword>
<dbReference type="Pfam" id="PF03458">
    <property type="entry name" value="Gly_transporter"/>
    <property type="match status" value="2"/>
</dbReference>
<accession>A0A7H0VJX8</accession>
<reference evidence="9 10" key="1">
    <citation type="submission" date="2020-08" db="EMBL/GenBank/DDBJ databases">
        <title>Croceimicrobium hydrocarbonivorans gen. nov., sp. nov., a novel marine bacterium isolated from a bacterial consortium that degrades polyethylene terephthalate.</title>
        <authorList>
            <person name="Liu R."/>
        </authorList>
    </citation>
    <scope>NUCLEOTIDE SEQUENCE [LARGE SCALE GENOMIC DNA]</scope>
    <source>
        <strain evidence="9 10">A20-9</strain>
    </source>
</reference>
<dbReference type="Proteomes" id="UP000516305">
    <property type="component" value="Chromosome"/>
</dbReference>
<feature type="transmembrane region" description="Helical" evidence="7">
    <location>
        <begin position="119"/>
        <end position="140"/>
    </location>
</feature>
<feature type="domain" description="Glycine transporter" evidence="8">
    <location>
        <begin position="95"/>
        <end position="166"/>
    </location>
</feature>
<evidence type="ECO:0000256" key="3">
    <source>
        <dbReference type="ARBA" id="ARBA00022475"/>
    </source>
</evidence>
<feature type="transmembrane region" description="Helical" evidence="7">
    <location>
        <begin position="152"/>
        <end position="170"/>
    </location>
</feature>
<keyword evidence="5 7" id="KW-1133">Transmembrane helix</keyword>
<keyword evidence="10" id="KW-1185">Reference proteome</keyword>
<feature type="domain" description="Glycine transporter" evidence="8">
    <location>
        <begin position="8"/>
        <end position="83"/>
    </location>
</feature>
<evidence type="ECO:0000256" key="2">
    <source>
        <dbReference type="ARBA" id="ARBA00008193"/>
    </source>
</evidence>
<organism evidence="9 10">
    <name type="scientific">Croceimicrobium hydrocarbonivorans</name>
    <dbReference type="NCBI Taxonomy" id="2761580"/>
    <lineage>
        <taxon>Bacteria</taxon>
        <taxon>Pseudomonadati</taxon>
        <taxon>Bacteroidota</taxon>
        <taxon>Flavobacteriia</taxon>
        <taxon>Flavobacteriales</taxon>
        <taxon>Owenweeksiaceae</taxon>
        <taxon>Croceimicrobium</taxon>
    </lineage>
</organism>
<sequence>MPLQDLIYILDLLGTLVFAISGVVAAVERKFDLVGAFIIGFVTALGGGTTRDVLMGATPVNWMLHEEYLGIVALAMILCYLFYPRLSHIRRSLFIFDSIGLGLFTILGFQKAMIAELSIPIALMLGIVSAVFGGVIRDVLTNQVPLIFRKEIYALASLAGGLLYWLGSLLEVNTALNALISICVVVLIRSMAVAYGWESPFLPLGRKEH</sequence>
<dbReference type="PANTHER" id="PTHR30506">
    <property type="entry name" value="INNER MEMBRANE PROTEIN"/>
    <property type="match status" value="1"/>
</dbReference>
<proteinExistence type="inferred from homology"/>
<keyword evidence="4 7" id="KW-0812">Transmembrane</keyword>
<evidence type="ECO:0000313" key="9">
    <source>
        <dbReference type="EMBL" id="QNR26026.1"/>
    </source>
</evidence>
<feature type="transmembrane region" description="Helical" evidence="7">
    <location>
        <begin position="176"/>
        <end position="197"/>
    </location>
</feature>
<dbReference type="GO" id="GO:0005886">
    <property type="term" value="C:plasma membrane"/>
    <property type="evidence" value="ECO:0007669"/>
    <property type="project" value="UniProtKB-SubCell"/>
</dbReference>
<evidence type="ECO:0000256" key="1">
    <source>
        <dbReference type="ARBA" id="ARBA00004651"/>
    </source>
</evidence>
<evidence type="ECO:0000256" key="6">
    <source>
        <dbReference type="ARBA" id="ARBA00023136"/>
    </source>
</evidence>
<keyword evidence="6 7" id="KW-0472">Membrane</keyword>
<dbReference type="PANTHER" id="PTHR30506:SF3">
    <property type="entry name" value="UPF0126 INNER MEMBRANE PROTEIN YADS-RELATED"/>
    <property type="match status" value="1"/>
</dbReference>
<dbReference type="KEGG" id="chyd:H4K34_07305"/>
<feature type="transmembrane region" description="Helical" evidence="7">
    <location>
        <begin position="31"/>
        <end position="48"/>
    </location>
</feature>
<dbReference type="EMBL" id="CP060139">
    <property type="protein sequence ID" value="QNR26026.1"/>
    <property type="molecule type" value="Genomic_DNA"/>
</dbReference>
<dbReference type="InterPro" id="IPR005115">
    <property type="entry name" value="Gly_transporter"/>
</dbReference>
<feature type="transmembrane region" description="Helical" evidence="7">
    <location>
        <begin position="6"/>
        <end position="24"/>
    </location>
</feature>
<dbReference type="AlphaFoldDB" id="A0A7H0VJX8"/>
<comment type="subcellular location">
    <subcellularLocation>
        <location evidence="1">Cell membrane</location>
        <topology evidence="1">Multi-pass membrane protein</topology>
    </subcellularLocation>
</comment>
<evidence type="ECO:0000256" key="7">
    <source>
        <dbReference type="SAM" id="Phobius"/>
    </source>
</evidence>
<evidence type="ECO:0000259" key="8">
    <source>
        <dbReference type="Pfam" id="PF03458"/>
    </source>
</evidence>
<comment type="similarity">
    <text evidence="2">Belongs to the UPF0126 family.</text>
</comment>
<protein>
    <submittedName>
        <fullName evidence="9">Trimeric intracellular cation channel family protein</fullName>
    </submittedName>
</protein>
<feature type="transmembrane region" description="Helical" evidence="7">
    <location>
        <begin position="68"/>
        <end position="86"/>
    </location>
</feature>
<evidence type="ECO:0000313" key="10">
    <source>
        <dbReference type="Proteomes" id="UP000516305"/>
    </source>
</evidence>